<evidence type="ECO:0000313" key="7">
    <source>
        <dbReference type="EMBL" id="AJA07426.1"/>
    </source>
</evidence>
<dbReference type="SUPFAM" id="SSF51306">
    <property type="entry name" value="LexA/Signal peptidase"/>
    <property type="match status" value="1"/>
</dbReference>
<dbReference type="Gene3D" id="2.10.109.10">
    <property type="entry name" value="Umud Fragment, subunit A"/>
    <property type="match status" value="1"/>
</dbReference>
<gene>
    <name evidence="7" type="ORF">SKP52_02455</name>
</gene>
<dbReference type="AlphaFoldDB" id="A0A0A7PBE7"/>
<evidence type="ECO:0000313" key="8">
    <source>
        <dbReference type="Proteomes" id="UP000030907"/>
    </source>
</evidence>
<organism evidence="7 8">
    <name type="scientific">Sphingopyxis fribergensis</name>
    <dbReference type="NCBI Taxonomy" id="1515612"/>
    <lineage>
        <taxon>Bacteria</taxon>
        <taxon>Pseudomonadati</taxon>
        <taxon>Pseudomonadota</taxon>
        <taxon>Alphaproteobacteria</taxon>
        <taxon>Sphingomonadales</taxon>
        <taxon>Sphingomonadaceae</taxon>
        <taxon>Sphingopyxis</taxon>
    </lineage>
</organism>
<keyword evidence="3" id="KW-0805">Transcription regulation</keyword>
<reference evidence="7 8" key="1">
    <citation type="journal article" date="2015" name="Int. J. Syst. Evol. Microbiol.">
        <title>Description of Sphingopyxis fribergensis sp. nov. - a soil bacterium with the ability to degrade styrene and phenylacetic acid.</title>
        <authorList>
            <person name="Oelschlagel M."/>
            <person name="Ruckert C."/>
            <person name="Kalinowski J."/>
            <person name="Schmidt G."/>
            <person name="Schlomann M."/>
            <person name="Tischler D."/>
        </authorList>
    </citation>
    <scope>NUCLEOTIDE SEQUENCE [LARGE SCALE GENOMIC DNA]</scope>
    <source>
        <strain evidence="7 8">Kp5.2</strain>
    </source>
</reference>
<evidence type="ECO:0000256" key="5">
    <source>
        <dbReference type="ARBA" id="ARBA00023163"/>
    </source>
</evidence>
<evidence type="ECO:0000256" key="3">
    <source>
        <dbReference type="ARBA" id="ARBA00023015"/>
    </source>
</evidence>
<dbReference type="PANTHER" id="PTHR40661">
    <property type="match status" value="1"/>
</dbReference>
<keyword evidence="4" id="KW-0238">DNA-binding</keyword>
<dbReference type="HOGENOM" id="CLU_1155797_0_0_5"/>
<evidence type="ECO:0000256" key="2">
    <source>
        <dbReference type="ARBA" id="ARBA00022801"/>
    </source>
</evidence>
<accession>A0A0A7PBE7</accession>
<evidence type="ECO:0000256" key="4">
    <source>
        <dbReference type="ARBA" id="ARBA00023125"/>
    </source>
</evidence>
<dbReference type="KEGG" id="sphk:SKP52_02455"/>
<dbReference type="InterPro" id="IPR015927">
    <property type="entry name" value="Peptidase_S24_S26A/B/C"/>
</dbReference>
<evidence type="ECO:0000259" key="6">
    <source>
        <dbReference type="Pfam" id="PF00717"/>
    </source>
</evidence>
<keyword evidence="2" id="KW-0378">Hydrolase</keyword>
<feature type="domain" description="Peptidase S24/S26A/S26B/S26C" evidence="6">
    <location>
        <begin position="133"/>
        <end position="234"/>
    </location>
</feature>
<dbReference type="PROSITE" id="PS00501">
    <property type="entry name" value="SPASE_I_1"/>
    <property type="match status" value="1"/>
</dbReference>
<dbReference type="STRING" id="1515612.SKP52_02455"/>
<dbReference type="InterPro" id="IPR019756">
    <property type="entry name" value="Pept_S26A_signal_pept_1_Ser-AS"/>
</dbReference>
<keyword evidence="5" id="KW-0804">Transcription</keyword>
<sequence length="240" mass="27149">MLLDLSPPWEISDMADHTDLRGAALYDALMRLKPSDLAETDWALKAGMNRGFFTNLKKQDISPRSDSLRKLLRVVQKNEADLYDESPESARSVTLPTRSIHLHDDVVEIISLDLSLSMGPGTLIEEFVEEEPVKFDIGLLRAVTRTPLHMLRAVKGVGDSMEPTLRTNDRILIDTSEKMLSRVHGIYWIDHLGAHGIKRLRAMGQGRILIMSDNPAVPDYDVDAEEMRIHGRAIWLMRDL</sequence>
<keyword evidence="1" id="KW-0645">Protease</keyword>
<dbReference type="GO" id="GO:0004252">
    <property type="term" value="F:serine-type endopeptidase activity"/>
    <property type="evidence" value="ECO:0007669"/>
    <property type="project" value="InterPro"/>
</dbReference>
<protein>
    <submittedName>
        <fullName evidence="7">Putative transcriptional regulator</fullName>
    </submittedName>
</protein>
<dbReference type="RefSeq" id="WP_039571334.1">
    <property type="nucleotide sequence ID" value="NZ_CP009122.1"/>
</dbReference>
<dbReference type="GO" id="GO:0006508">
    <property type="term" value="P:proteolysis"/>
    <property type="evidence" value="ECO:0007669"/>
    <property type="project" value="UniProtKB-KW"/>
</dbReference>
<dbReference type="InterPro" id="IPR036286">
    <property type="entry name" value="LexA/Signal_pep-like_sf"/>
</dbReference>
<dbReference type="EMBL" id="CP009122">
    <property type="protein sequence ID" value="AJA07426.1"/>
    <property type="molecule type" value="Genomic_DNA"/>
</dbReference>
<dbReference type="Pfam" id="PF00717">
    <property type="entry name" value="Peptidase_S24"/>
    <property type="match status" value="1"/>
</dbReference>
<dbReference type="GO" id="GO:0016020">
    <property type="term" value="C:membrane"/>
    <property type="evidence" value="ECO:0007669"/>
    <property type="project" value="InterPro"/>
</dbReference>
<dbReference type="PANTHER" id="PTHR40661:SF3">
    <property type="entry name" value="FELS-1 PROPHAGE TRANSCRIPTIONAL REGULATOR"/>
    <property type="match status" value="1"/>
</dbReference>
<keyword evidence="8" id="KW-1185">Reference proteome</keyword>
<evidence type="ECO:0000256" key="1">
    <source>
        <dbReference type="ARBA" id="ARBA00022670"/>
    </source>
</evidence>
<proteinExistence type="predicted"/>
<dbReference type="Proteomes" id="UP000030907">
    <property type="component" value="Chromosome"/>
</dbReference>
<dbReference type="CDD" id="cd06529">
    <property type="entry name" value="S24_LexA-like"/>
    <property type="match status" value="1"/>
</dbReference>
<name>A0A0A7PBE7_9SPHN</name>
<dbReference type="InterPro" id="IPR039418">
    <property type="entry name" value="LexA-like"/>
</dbReference>
<dbReference type="GO" id="GO:0003677">
    <property type="term" value="F:DNA binding"/>
    <property type="evidence" value="ECO:0007669"/>
    <property type="project" value="UniProtKB-KW"/>
</dbReference>